<gene>
    <name evidence="2" type="ORF">SAMN04490195_1058</name>
</gene>
<dbReference type="InterPro" id="IPR003593">
    <property type="entry name" value="AAA+_ATPase"/>
</dbReference>
<sequence length="333" mass="38070">MDTDVLASPLHKGLMLIYRLALSLYRHHYCECARGEDVDSRLNAFLERADAVLARIEPLLPAPRQAIDWTQSLAARWQREGRSGFLLPLEVSLDMRLSDLIGVDRQVEQLGRNTRQFLDGMPANHALLWGSRGTGKSSLVRALLAEHAKTGLRLIEIERDHLADLPRVVEQIAKLPQRFVLFCDDLSFESGEGDYRVLKSVLDGSLEQAPDNVLLYATSNRRHLVPEKESDNENWKRVDGELHPSEAVEDKIALSDRFGLWLSFYPFTQEHFLNVVEHWIGQLADKAGLKWQRDEQLDILAVRWATGRGNRNGRCAYQFARYWVGLKLLEHKA</sequence>
<organism evidence="2 3">
    <name type="scientific">Pseudomonas moorei</name>
    <dbReference type="NCBI Taxonomy" id="395599"/>
    <lineage>
        <taxon>Bacteria</taxon>
        <taxon>Pseudomonadati</taxon>
        <taxon>Pseudomonadota</taxon>
        <taxon>Gammaproteobacteria</taxon>
        <taxon>Pseudomonadales</taxon>
        <taxon>Pseudomonadaceae</taxon>
        <taxon>Pseudomonas</taxon>
    </lineage>
</organism>
<dbReference type="InterPro" id="IPR008533">
    <property type="entry name" value="DUF815"/>
</dbReference>
<evidence type="ECO:0000313" key="2">
    <source>
        <dbReference type="EMBL" id="SDQ23421.1"/>
    </source>
</evidence>
<name>A0A1H0Z8D7_9PSED</name>
<dbReference type="SUPFAM" id="SSF52540">
    <property type="entry name" value="P-loop containing nucleoside triphosphate hydrolases"/>
    <property type="match status" value="1"/>
</dbReference>
<protein>
    <recommendedName>
        <fullName evidence="1">AAA+ ATPase domain-containing protein</fullName>
    </recommendedName>
</protein>
<accession>A0A1H0Z8D7</accession>
<dbReference type="PANTHER" id="PTHR42935">
    <property type="entry name" value="SLR0930 PROTEIN"/>
    <property type="match status" value="1"/>
</dbReference>
<keyword evidence="3" id="KW-1185">Reference proteome</keyword>
<dbReference type="SMART" id="SM00382">
    <property type="entry name" value="AAA"/>
    <property type="match status" value="1"/>
</dbReference>
<dbReference type="Pfam" id="PF05673">
    <property type="entry name" value="DUF815"/>
    <property type="match status" value="1"/>
</dbReference>
<dbReference type="AlphaFoldDB" id="A0A1H0Z8D7"/>
<dbReference type="Gene3D" id="3.40.50.300">
    <property type="entry name" value="P-loop containing nucleotide triphosphate hydrolases"/>
    <property type="match status" value="1"/>
</dbReference>
<dbReference type="EMBL" id="FNKJ01000002">
    <property type="protein sequence ID" value="SDQ23421.1"/>
    <property type="molecule type" value="Genomic_DNA"/>
</dbReference>
<dbReference type="InterPro" id="IPR027417">
    <property type="entry name" value="P-loop_NTPase"/>
</dbReference>
<dbReference type="PANTHER" id="PTHR42935:SF1">
    <property type="entry name" value="SLR0930 PROTEIN"/>
    <property type="match status" value="1"/>
</dbReference>
<feature type="domain" description="AAA+ ATPase" evidence="1">
    <location>
        <begin position="122"/>
        <end position="258"/>
    </location>
</feature>
<proteinExistence type="predicted"/>
<evidence type="ECO:0000313" key="3">
    <source>
        <dbReference type="Proteomes" id="UP000199570"/>
    </source>
</evidence>
<dbReference type="Proteomes" id="UP000199570">
    <property type="component" value="Unassembled WGS sequence"/>
</dbReference>
<reference evidence="3" key="1">
    <citation type="submission" date="2016-10" db="EMBL/GenBank/DDBJ databases">
        <authorList>
            <person name="Varghese N."/>
            <person name="Submissions S."/>
        </authorList>
    </citation>
    <scope>NUCLEOTIDE SEQUENCE [LARGE SCALE GENOMIC DNA]</scope>
    <source>
        <strain evidence="3">BS3775</strain>
    </source>
</reference>
<evidence type="ECO:0000259" key="1">
    <source>
        <dbReference type="SMART" id="SM00382"/>
    </source>
</evidence>
<dbReference type="CDD" id="cd00009">
    <property type="entry name" value="AAA"/>
    <property type="match status" value="1"/>
</dbReference>